<evidence type="ECO:0000313" key="1">
    <source>
        <dbReference type="EMBL" id="GFJ82014.1"/>
    </source>
</evidence>
<proteinExistence type="predicted"/>
<name>A0A6V8KDY8_9ACTN</name>
<protein>
    <submittedName>
        <fullName evidence="1">Uncharacterized protein</fullName>
    </submittedName>
</protein>
<sequence>MLESRGIRMPKYAPNKMPAAVKRRYFELLRQGVRGAEAARQVGVSLSRGSVWFLDAGGVTISEARPIASRFLSQNDRSRSQIAWPVASR</sequence>
<gene>
    <name evidence="1" type="ORF">Phou_061940</name>
</gene>
<reference evidence="1 2" key="1">
    <citation type="submission" date="2020-03" db="EMBL/GenBank/DDBJ databases">
        <title>Whole genome shotgun sequence of Phytohabitans houttuyneae NBRC 108639.</title>
        <authorList>
            <person name="Komaki H."/>
            <person name="Tamura T."/>
        </authorList>
    </citation>
    <scope>NUCLEOTIDE SEQUENCE [LARGE SCALE GENOMIC DNA]</scope>
    <source>
        <strain evidence="1 2">NBRC 108639</strain>
    </source>
</reference>
<organism evidence="1 2">
    <name type="scientific">Phytohabitans houttuyneae</name>
    <dbReference type="NCBI Taxonomy" id="1076126"/>
    <lineage>
        <taxon>Bacteria</taxon>
        <taxon>Bacillati</taxon>
        <taxon>Actinomycetota</taxon>
        <taxon>Actinomycetes</taxon>
        <taxon>Micromonosporales</taxon>
        <taxon>Micromonosporaceae</taxon>
    </lineage>
</organism>
<reference evidence="1 2" key="2">
    <citation type="submission" date="2020-03" db="EMBL/GenBank/DDBJ databases">
        <authorList>
            <person name="Ichikawa N."/>
            <person name="Kimura A."/>
            <person name="Kitahashi Y."/>
            <person name="Uohara A."/>
        </authorList>
    </citation>
    <scope>NUCLEOTIDE SEQUENCE [LARGE SCALE GENOMIC DNA]</scope>
    <source>
        <strain evidence="1 2">NBRC 108639</strain>
    </source>
</reference>
<evidence type="ECO:0000313" key="2">
    <source>
        <dbReference type="Proteomes" id="UP000482800"/>
    </source>
</evidence>
<dbReference type="Proteomes" id="UP000482800">
    <property type="component" value="Unassembled WGS sequence"/>
</dbReference>
<dbReference type="EMBL" id="BLPF01000002">
    <property type="protein sequence ID" value="GFJ82014.1"/>
    <property type="molecule type" value="Genomic_DNA"/>
</dbReference>
<comment type="caution">
    <text evidence="1">The sequence shown here is derived from an EMBL/GenBank/DDBJ whole genome shotgun (WGS) entry which is preliminary data.</text>
</comment>
<dbReference type="AlphaFoldDB" id="A0A6V8KDY8"/>
<keyword evidence="2" id="KW-1185">Reference proteome</keyword>
<accession>A0A6V8KDY8</accession>